<dbReference type="InterPro" id="IPR036864">
    <property type="entry name" value="Zn2-C6_fun-type_DNA-bd_sf"/>
</dbReference>
<accession>A0AA39UP17</accession>
<keyword evidence="6" id="KW-0863">Zinc-finger</keyword>
<evidence type="ECO:0008006" key="13">
    <source>
        <dbReference type="Google" id="ProtNLM"/>
    </source>
</evidence>
<feature type="region of interest" description="Disordered" evidence="7">
    <location>
        <begin position="177"/>
        <end position="210"/>
    </location>
</feature>
<evidence type="ECO:0000256" key="4">
    <source>
        <dbReference type="ARBA" id="ARBA00023163"/>
    </source>
</evidence>
<feature type="domain" description="Zn(2)-C6 fungal-type" evidence="9">
    <location>
        <begin position="125"/>
        <end position="156"/>
    </location>
</feature>
<keyword evidence="8" id="KW-0732">Signal</keyword>
<dbReference type="SMART" id="SM00355">
    <property type="entry name" value="ZnF_C2H2"/>
    <property type="match status" value="2"/>
</dbReference>
<evidence type="ECO:0000256" key="5">
    <source>
        <dbReference type="ARBA" id="ARBA00023242"/>
    </source>
</evidence>
<comment type="caution">
    <text evidence="11">The sequence shown here is derived from an EMBL/GenBank/DDBJ whole genome shotgun (WGS) entry which is preliminary data.</text>
</comment>
<dbReference type="GO" id="GO:0006351">
    <property type="term" value="P:DNA-templated transcription"/>
    <property type="evidence" value="ECO:0007669"/>
    <property type="project" value="InterPro"/>
</dbReference>
<keyword evidence="2" id="KW-0862">Zinc</keyword>
<dbReference type="CDD" id="cd00067">
    <property type="entry name" value="GAL4"/>
    <property type="match status" value="1"/>
</dbReference>
<dbReference type="InterPro" id="IPR001138">
    <property type="entry name" value="Zn2Cys6_DnaBD"/>
</dbReference>
<keyword evidence="4" id="KW-0804">Transcription</keyword>
<evidence type="ECO:0000259" key="9">
    <source>
        <dbReference type="PROSITE" id="PS50048"/>
    </source>
</evidence>
<dbReference type="GO" id="GO:0008270">
    <property type="term" value="F:zinc ion binding"/>
    <property type="evidence" value="ECO:0007669"/>
    <property type="project" value="UniProtKB-KW"/>
</dbReference>
<feature type="domain" description="C2H2-type" evidence="10">
    <location>
        <begin position="62"/>
        <end position="85"/>
    </location>
</feature>
<dbReference type="InterPro" id="IPR013087">
    <property type="entry name" value="Znf_C2H2_type"/>
</dbReference>
<dbReference type="EMBL" id="JAUEPU010000013">
    <property type="protein sequence ID" value="KAK0497277.1"/>
    <property type="molecule type" value="Genomic_DNA"/>
</dbReference>
<evidence type="ECO:0000256" key="1">
    <source>
        <dbReference type="ARBA" id="ARBA00022723"/>
    </source>
</evidence>
<sequence>MHRIKASAARAFPSTWVLNLISLHIFSMAAPDPAYDYVTFQLFDPAKVLDAKGRCTTSPRSLICPICSAKYTRPTHLHKHIRSHTYKCMHQCMLCEIQFARRDVLKRHLKTCKGVLNQHSRKRRACEACVLSRTKCDRQPEQPCSRCVARGGECVFISHPPRRHPESEIIDASNRSHSLPAECTPPSPASSLTSTNITSEDETTLPPLTPVDSWAVDRVSQLGSPQTEHCQTQLGSDAPFDILYPVDDCVDSHEPFSDGLNVSWLNPSRDGARPYNFSQGYPSPLMDVSASTSEDQDYIRHFFSDFCKHFPLVHPATWSADHKPSILIRAMQACGALFVKTRQAAAFIKETLSSRNLLISEFAGKREIDRNFIILAGVLLQTVGLFHQDAEQQVTTSVYHRMLVMMIRQTGLVTQLRNWTVPDLNDTLSLEQSWRQWTMQETMKRTLVLSFFHDCCYPVYFSRSASFESAEFDVNLPCDDDLWNAPNSIEWLELTRRPSYFSVDSTRLSGVNLQQALAALAVKSEPLLPHHGYVFSPSPPNPFSHFILIHTILKDIYSLPTSCQPHFQSILFNWLQTWIRCCDVVGLVYNKSSLIYNTLQFYWLAQISLYAMEHSGSGWLEVSARSGCRFTHLREWLERIRLSLRHNREIPARLWGEQMTITSNQMFQVVEFDDTVASKAEQPNGLFSYFFDVH</sequence>
<evidence type="ECO:0000259" key="10">
    <source>
        <dbReference type="PROSITE" id="PS50157"/>
    </source>
</evidence>
<keyword evidence="1" id="KW-0479">Metal-binding</keyword>
<evidence type="ECO:0000256" key="8">
    <source>
        <dbReference type="SAM" id="SignalP"/>
    </source>
</evidence>
<evidence type="ECO:0000256" key="6">
    <source>
        <dbReference type="PROSITE-ProRule" id="PRU00042"/>
    </source>
</evidence>
<dbReference type="GO" id="GO:0003677">
    <property type="term" value="F:DNA binding"/>
    <property type="evidence" value="ECO:0007669"/>
    <property type="project" value="InterPro"/>
</dbReference>
<evidence type="ECO:0000313" key="12">
    <source>
        <dbReference type="Proteomes" id="UP001175228"/>
    </source>
</evidence>
<keyword evidence="5" id="KW-0539">Nucleus</keyword>
<dbReference type="Proteomes" id="UP001175228">
    <property type="component" value="Unassembled WGS sequence"/>
</dbReference>
<dbReference type="PROSITE" id="PS50157">
    <property type="entry name" value="ZINC_FINGER_C2H2_2"/>
    <property type="match status" value="2"/>
</dbReference>
<dbReference type="SUPFAM" id="SSF57701">
    <property type="entry name" value="Zn2/Cys6 DNA-binding domain"/>
    <property type="match status" value="1"/>
</dbReference>
<feature type="signal peptide" evidence="8">
    <location>
        <begin position="1"/>
        <end position="29"/>
    </location>
</feature>
<feature type="chain" id="PRO_5041387031" description="Zn(2)-C6 fungal-type domain-containing protein" evidence="8">
    <location>
        <begin position="30"/>
        <end position="694"/>
    </location>
</feature>
<evidence type="ECO:0000313" key="11">
    <source>
        <dbReference type="EMBL" id="KAK0497277.1"/>
    </source>
</evidence>
<dbReference type="SUPFAM" id="SSF57667">
    <property type="entry name" value="beta-beta-alpha zinc fingers"/>
    <property type="match status" value="1"/>
</dbReference>
<proteinExistence type="predicted"/>
<feature type="domain" description="C2H2-type" evidence="10">
    <location>
        <begin position="90"/>
        <end position="124"/>
    </location>
</feature>
<dbReference type="GO" id="GO:0000981">
    <property type="term" value="F:DNA-binding transcription factor activity, RNA polymerase II-specific"/>
    <property type="evidence" value="ECO:0007669"/>
    <property type="project" value="InterPro"/>
</dbReference>
<gene>
    <name evidence="11" type="ORF">EDD18DRAFT_1161448</name>
</gene>
<dbReference type="Gene3D" id="4.10.240.10">
    <property type="entry name" value="Zn(2)-C6 fungal-type DNA-binding domain"/>
    <property type="match status" value="1"/>
</dbReference>
<organism evidence="11 12">
    <name type="scientific">Armillaria luteobubalina</name>
    <dbReference type="NCBI Taxonomy" id="153913"/>
    <lineage>
        <taxon>Eukaryota</taxon>
        <taxon>Fungi</taxon>
        <taxon>Dikarya</taxon>
        <taxon>Basidiomycota</taxon>
        <taxon>Agaricomycotina</taxon>
        <taxon>Agaricomycetes</taxon>
        <taxon>Agaricomycetidae</taxon>
        <taxon>Agaricales</taxon>
        <taxon>Marasmiineae</taxon>
        <taxon>Physalacriaceae</taxon>
        <taxon>Armillaria</taxon>
    </lineage>
</organism>
<evidence type="ECO:0000256" key="3">
    <source>
        <dbReference type="ARBA" id="ARBA00023015"/>
    </source>
</evidence>
<evidence type="ECO:0000256" key="2">
    <source>
        <dbReference type="ARBA" id="ARBA00022833"/>
    </source>
</evidence>
<dbReference type="Pfam" id="PF00096">
    <property type="entry name" value="zf-C2H2"/>
    <property type="match status" value="1"/>
</dbReference>
<dbReference type="Pfam" id="PF04082">
    <property type="entry name" value="Fungal_trans"/>
    <property type="match status" value="1"/>
</dbReference>
<dbReference type="InterPro" id="IPR007219">
    <property type="entry name" value="XnlR_reg_dom"/>
</dbReference>
<reference evidence="11" key="1">
    <citation type="submission" date="2023-06" db="EMBL/GenBank/DDBJ databases">
        <authorList>
            <consortium name="Lawrence Berkeley National Laboratory"/>
            <person name="Ahrendt S."/>
            <person name="Sahu N."/>
            <person name="Indic B."/>
            <person name="Wong-Bajracharya J."/>
            <person name="Merenyi Z."/>
            <person name="Ke H.-M."/>
            <person name="Monk M."/>
            <person name="Kocsube S."/>
            <person name="Drula E."/>
            <person name="Lipzen A."/>
            <person name="Balint B."/>
            <person name="Henrissat B."/>
            <person name="Andreopoulos B."/>
            <person name="Martin F.M."/>
            <person name="Harder C.B."/>
            <person name="Rigling D."/>
            <person name="Ford K.L."/>
            <person name="Foster G.D."/>
            <person name="Pangilinan J."/>
            <person name="Papanicolaou A."/>
            <person name="Barry K."/>
            <person name="LaButti K."/>
            <person name="Viragh M."/>
            <person name="Koriabine M."/>
            <person name="Yan M."/>
            <person name="Riley R."/>
            <person name="Champramary S."/>
            <person name="Plett K.L."/>
            <person name="Tsai I.J."/>
            <person name="Slot J."/>
            <person name="Sipos G."/>
            <person name="Plett J."/>
            <person name="Nagy L.G."/>
            <person name="Grigoriev I.V."/>
        </authorList>
    </citation>
    <scope>NUCLEOTIDE SEQUENCE</scope>
    <source>
        <strain evidence="11">HWK02</strain>
    </source>
</reference>
<name>A0AA39UP17_9AGAR</name>
<evidence type="ECO:0000256" key="7">
    <source>
        <dbReference type="SAM" id="MobiDB-lite"/>
    </source>
</evidence>
<dbReference type="CDD" id="cd12148">
    <property type="entry name" value="fungal_TF_MHR"/>
    <property type="match status" value="1"/>
</dbReference>
<dbReference type="SMART" id="SM00066">
    <property type="entry name" value="GAL4"/>
    <property type="match status" value="1"/>
</dbReference>
<keyword evidence="3" id="KW-0805">Transcription regulation</keyword>
<dbReference type="PROSITE" id="PS00028">
    <property type="entry name" value="ZINC_FINGER_C2H2_1"/>
    <property type="match status" value="1"/>
</dbReference>
<protein>
    <recommendedName>
        <fullName evidence="13">Zn(2)-C6 fungal-type domain-containing protein</fullName>
    </recommendedName>
</protein>
<dbReference type="AlphaFoldDB" id="A0AA39UP17"/>
<dbReference type="Gene3D" id="3.30.160.60">
    <property type="entry name" value="Classic Zinc Finger"/>
    <property type="match status" value="1"/>
</dbReference>
<dbReference type="Pfam" id="PF00172">
    <property type="entry name" value="Zn_clus"/>
    <property type="match status" value="1"/>
</dbReference>
<dbReference type="PANTHER" id="PTHR47660:SF2">
    <property type="entry name" value="TRANSCRIPTION FACTOR WITH C2H2 AND ZN(2)-CYS(6) DNA BINDING DOMAIN (EUROFUNG)"/>
    <property type="match status" value="1"/>
</dbReference>
<dbReference type="PANTHER" id="PTHR47660">
    <property type="entry name" value="TRANSCRIPTION FACTOR WITH C2H2 AND ZN(2)-CYS(6) DNA BINDING DOMAIN (EUROFUNG)-RELATED-RELATED"/>
    <property type="match status" value="1"/>
</dbReference>
<keyword evidence="12" id="KW-1185">Reference proteome</keyword>
<dbReference type="InterPro" id="IPR036236">
    <property type="entry name" value="Znf_C2H2_sf"/>
</dbReference>
<dbReference type="PROSITE" id="PS50048">
    <property type="entry name" value="ZN2_CY6_FUNGAL_2"/>
    <property type="match status" value="1"/>
</dbReference>